<protein>
    <submittedName>
        <fullName evidence="2">Uncharacterized protein</fullName>
    </submittedName>
</protein>
<evidence type="ECO:0000313" key="2">
    <source>
        <dbReference type="EMBL" id="KIL62322.1"/>
    </source>
</evidence>
<evidence type="ECO:0000313" key="3">
    <source>
        <dbReference type="Proteomes" id="UP000054549"/>
    </source>
</evidence>
<evidence type="ECO:0000256" key="1">
    <source>
        <dbReference type="SAM" id="MobiDB-lite"/>
    </source>
</evidence>
<feature type="region of interest" description="Disordered" evidence="1">
    <location>
        <begin position="75"/>
        <end position="105"/>
    </location>
</feature>
<keyword evidence="3" id="KW-1185">Reference proteome</keyword>
<sequence>MGHHNHAESYSVLSTVQSLLRQQVRSKHFSVKKSALQRSQPSSELHLIANIGDCFLPSTPTRTNTTYAAARDVDLPSKHLPPSLHVPSFNESGTPQTTQHPPHQPEVFDLACQNLPRNSGISSVKCSSRQSPAAVADVVRHILQTTEKPTLPEFNIAPAEQERHLCC</sequence>
<dbReference type="HOGENOM" id="CLU_1594120_0_0_1"/>
<accession>A0A0C2WL84</accession>
<reference evidence="2 3" key="1">
    <citation type="submission" date="2014-04" db="EMBL/GenBank/DDBJ databases">
        <title>Evolutionary Origins and Diversification of the Mycorrhizal Mutualists.</title>
        <authorList>
            <consortium name="DOE Joint Genome Institute"/>
            <consortium name="Mycorrhizal Genomics Consortium"/>
            <person name="Kohler A."/>
            <person name="Kuo A."/>
            <person name="Nagy L.G."/>
            <person name="Floudas D."/>
            <person name="Copeland A."/>
            <person name="Barry K.W."/>
            <person name="Cichocki N."/>
            <person name="Veneault-Fourrey C."/>
            <person name="LaButti K."/>
            <person name="Lindquist E.A."/>
            <person name="Lipzen A."/>
            <person name="Lundell T."/>
            <person name="Morin E."/>
            <person name="Murat C."/>
            <person name="Riley R."/>
            <person name="Ohm R."/>
            <person name="Sun H."/>
            <person name="Tunlid A."/>
            <person name="Henrissat B."/>
            <person name="Grigoriev I.V."/>
            <person name="Hibbett D.S."/>
            <person name="Martin F."/>
        </authorList>
    </citation>
    <scope>NUCLEOTIDE SEQUENCE [LARGE SCALE GENOMIC DNA]</scope>
    <source>
        <strain evidence="2 3">Koide BX008</strain>
    </source>
</reference>
<dbReference type="EMBL" id="KN818272">
    <property type="protein sequence ID" value="KIL62322.1"/>
    <property type="molecule type" value="Genomic_DNA"/>
</dbReference>
<proteinExistence type="predicted"/>
<dbReference type="Proteomes" id="UP000054549">
    <property type="component" value="Unassembled WGS sequence"/>
</dbReference>
<dbReference type="InParanoid" id="A0A0C2WL84"/>
<dbReference type="AlphaFoldDB" id="A0A0C2WL84"/>
<gene>
    <name evidence="2" type="ORF">M378DRAFT_165864</name>
</gene>
<organism evidence="2 3">
    <name type="scientific">Amanita muscaria (strain Koide BX008)</name>
    <dbReference type="NCBI Taxonomy" id="946122"/>
    <lineage>
        <taxon>Eukaryota</taxon>
        <taxon>Fungi</taxon>
        <taxon>Dikarya</taxon>
        <taxon>Basidiomycota</taxon>
        <taxon>Agaricomycotina</taxon>
        <taxon>Agaricomycetes</taxon>
        <taxon>Agaricomycetidae</taxon>
        <taxon>Agaricales</taxon>
        <taxon>Pluteineae</taxon>
        <taxon>Amanitaceae</taxon>
        <taxon>Amanita</taxon>
    </lineage>
</organism>
<name>A0A0C2WL84_AMAMK</name>